<evidence type="ECO:0000313" key="3">
    <source>
        <dbReference type="Proteomes" id="UP001354931"/>
    </source>
</evidence>
<organism evidence="2 3">
    <name type="scientific">Streptomyces endophyticus</name>
    <dbReference type="NCBI Taxonomy" id="714166"/>
    <lineage>
        <taxon>Bacteria</taxon>
        <taxon>Bacillati</taxon>
        <taxon>Actinomycetota</taxon>
        <taxon>Actinomycetes</taxon>
        <taxon>Kitasatosporales</taxon>
        <taxon>Streptomycetaceae</taxon>
        <taxon>Streptomyces</taxon>
    </lineage>
</organism>
<evidence type="ECO:0000313" key="2">
    <source>
        <dbReference type="EMBL" id="MEB8344223.1"/>
    </source>
</evidence>
<sequence length="617" mass="67198">MARAVRGDKKHALRPYRELAAPFVVAAPTGCRIRTRLRLSPGDETVLRAVGMQLGALAGADLAERVRIGTVPAALNQRAERKKALTSQSSARWAGSITRTSEDQYKLACRALNEHIGSLRQSIRTIEDRLAVAAGTVERRGRRTVRGYTDGSERRAKQQRLQLLKARLRNALRERASGQVRITRGGRALLASRQHLYDHIEAPKPLTEEAWRAEREGWGERWAARRLFLTADGEAGAPFGNYTISIDPTDGTVSMVLPEPLRARYANAPRGRYVLGARAQFTHRGQEWADRIAAGGPVRYDVSFAPERGRWYLDASWSTVNKGRTAPAVQLEALRGHPVLAVDVNADHLAAWLLDVHGNPVGRPHTVALELSGLPAPTRDARLRQAITQLLDLARRHACAALVIEDLDFADARATGREKLGRGRRGKAFRRTVSGIPTAKFRDRLAGMAHHAGLSVIAVDPAYSSKWGAQHWLNPLKNTQTSDQSATSGHHAAAVVIGRRGLGFPARRRSDGPRQTPQPRAAPSRGRAGAVRPEDRTGPAVPAPPSHRPRTRTERTAPARTSRSANTPSGVLARQTRASPAGQHPPQSPNTVRGPSRPGEQPNPPGMPGTANLGQPH</sequence>
<keyword evidence="3" id="KW-1185">Reference proteome</keyword>
<feature type="compositionally biased region" description="Low complexity" evidence="1">
    <location>
        <begin position="517"/>
        <end position="531"/>
    </location>
</feature>
<gene>
    <name evidence="2" type="ORF">OKJ99_42780</name>
</gene>
<proteinExistence type="predicted"/>
<reference evidence="2 3" key="1">
    <citation type="submission" date="2022-10" db="EMBL/GenBank/DDBJ databases">
        <authorList>
            <person name="Xie J."/>
            <person name="Shen N."/>
        </authorList>
    </citation>
    <scope>NUCLEOTIDE SEQUENCE [LARGE SCALE GENOMIC DNA]</scope>
    <source>
        <strain evidence="2 3">YIM65594</strain>
    </source>
</reference>
<feature type="region of interest" description="Disordered" evidence="1">
    <location>
        <begin position="500"/>
        <end position="617"/>
    </location>
</feature>
<name>A0ABU6FJU5_9ACTN</name>
<evidence type="ECO:0000256" key="1">
    <source>
        <dbReference type="SAM" id="MobiDB-lite"/>
    </source>
</evidence>
<protein>
    <recommendedName>
        <fullName evidence="4">Transposase</fullName>
    </recommendedName>
</protein>
<evidence type="ECO:0008006" key="4">
    <source>
        <dbReference type="Google" id="ProtNLM"/>
    </source>
</evidence>
<dbReference type="RefSeq" id="WP_326024072.1">
    <property type="nucleotide sequence ID" value="NZ_JAOZYC010000209.1"/>
</dbReference>
<dbReference type="Proteomes" id="UP001354931">
    <property type="component" value="Unassembled WGS sequence"/>
</dbReference>
<accession>A0ABU6FJU5</accession>
<dbReference type="EMBL" id="JAOZYC010000209">
    <property type="protein sequence ID" value="MEB8344223.1"/>
    <property type="molecule type" value="Genomic_DNA"/>
</dbReference>
<comment type="caution">
    <text evidence="2">The sequence shown here is derived from an EMBL/GenBank/DDBJ whole genome shotgun (WGS) entry which is preliminary data.</text>
</comment>